<evidence type="ECO:0000256" key="5">
    <source>
        <dbReference type="RuleBase" id="RU000461"/>
    </source>
</evidence>
<name>A0ABD3L997_EUCGL</name>
<dbReference type="EMBL" id="JBJKBG010000002">
    <property type="protein sequence ID" value="KAL3748112.1"/>
    <property type="molecule type" value="Genomic_DNA"/>
</dbReference>
<keyword evidence="5" id="KW-0560">Oxidoreductase</keyword>
<evidence type="ECO:0000256" key="4">
    <source>
        <dbReference type="PIRSR" id="PIRSR602401-1"/>
    </source>
</evidence>
<sequence>MNILQTEVRKIANGKPNITDEDLEKMHYLRAVLKETLRLHPSLPIFPRLSTQDVKIRGYDIAKGTIVFVNAWTIGRNPSKWTEPNEFKPERLLKSSVDFKGQDFEMIPFGAGRRVCPGESFVMATNELVLANLVNKFDWALPEGLKAEDLDMTECPGITIQRKVPLLAVATPFPS</sequence>
<evidence type="ECO:0000256" key="3">
    <source>
        <dbReference type="ARBA" id="ARBA00023004"/>
    </source>
</evidence>
<dbReference type="Gene3D" id="1.10.630.10">
    <property type="entry name" value="Cytochrome P450"/>
    <property type="match status" value="1"/>
</dbReference>
<comment type="cofactor">
    <cofactor evidence="4">
        <name>heme</name>
        <dbReference type="ChEBI" id="CHEBI:30413"/>
    </cofactor>
</comment>
<dbReference type="PROSITE" id="PS00086">
    <property type="entry name" value="CYTOCHROME_P450"/>
    <property type="match status" value="1"/>
</dbReference>
<protein>
    <recommendedName>
        <fullName evidence="8">Cytochrome P450</fullName>
    </recommendedName>
</protein>
<dbReference type="GO" id="GO:0046872">
    <property type="term" value="F:metal ion binding"/>
    <property type="evidence" value="ECO:0007669"/>
    <property type="project" value="UniProtKB-KW"/>
</dbReference>
<evidence type="ECO:0008006" key="8">
    <source>
        <dbReference type="Google" id="ProtNLM"/>
    </source>
</evidence>
<dbReference type="InterPro" id="IPR002401">
    <property type="entry name" value="Cyt_P450_E_grp-I"/>
</dbReference>
<dbReference type="GO" id="GO:0004497">
    <property type="term" value="F:monooxygenase activity"/>
    <property type="evidence" value="ECO:0007669"/>
    <property type="project" value="UniProtKB-KW"/>
</dbReference>
<dbReference type="SUPFAM" id="SSF48264">
    <property type="entry name" value="Cytochrome P450"/>
    <property type="match status" value="1"/>
</dbReference>
<dbReference type="Proteomes" id="UP001634007">
    <property type="component" value="Unassembled WGS sequence"/>
</dbReference>
<gene>
    <name evidence="6" type="ORF">ACJRO7_009355</name>
</gene>
<dbReference type="PANTHER" id="PTHR47955:SF15">
    <property type="entry name" value="CYTOCHROME P450 71A2-LIKE"/>
    <property type="match status" value="1"/>
</dbReference>
<dbReference type="PANTHER" id="PTHR47955">
    <property type="entry name" value="CYTOCHROME P450 FAMILY 71 PROTEIN"/>
    <property type="match status" value="1"/>
</dbReference>
<dbReference type="InterPro" id="IPR017972">
    <property type="entry name" value="Cyt_P450_CS"/>
</dbReference>
<comment type="caution">
    <text evidence="6">The sequence shown here is derived from an EMBL/GenBank/DDBJ whole genome shotgun (WGS) entry which is preliminary data.</text>
</comment>
<comment type="similarity">
    <text evidence="1 5">Belongs to the cytochrome P450 family.</text>
</comment>
<evidence type="ECO:0000313" key="7">
    <source>
        <dbReference type="Proteomes" id="UP001634007"/>
    </source>
</evidence>
<keyword evidence="3 4" id="KW-0408">Iron</keyword>
<feature type="binding site" description="axial binding residue" evidence="4">
    <location>
        <position position="116"/>
    </location>
    <ligand>
        <name>heme</name>
        <dbReference type="ChEBI" id="CHEBI:30413"/>
    </ligand>
    <ligandPart>
        <name>Fe</name>
        <dbReference type="ChEBI" id="CHEBI:18248"/>
    </ligandPart>
</feature>
<accession>A0ABD3L997</accession>
<dbReference type="InterPro" id="IPR036396">
    <property type="entry name" value="Cyt_P450_sf"/>
</dbReference>
<keyword evidence="4 5" id="KW-0349">Heme</keyword>
<organism evidence="6 7">
    <name type="scientific">Eucalyptus globulus</name>
    <name type="common">Tasmanian blue gum</name>
    <dbReference type="NCBI Taxonomy" id="34317"/>
    <lineage>
        <taxon>Eukaryota</taxon>
        <taxon>Viridiplantae</taxon>
        <taxon>Streptophyta</taxon>
        <taxon>Embryophyta</taxon>
        <taxon>Tracheophyta</taxon>
        <taxon>Spermatophyta</taxon>
        <taxon>Magnoliopsida</taxon>
        <taxon>eudicotyledons</taxon>
        <taxon>Gunneridae</taxon>
        <taxon>Pentapetalae</taxon>
        <taxon>rosids</taxon>
        <taxon>malvids</taxon>
        <taxon>Myrtales</taxon>
        <taxon>Myrtaceae</taxon>
        <taxon>Myrtoideae</taxon>
        <taxon>Eucalypteae</taxon>
        <taxon>Eucalyptus</taxon>
    </lineage>
</organism>
<dbReference type="AlphaFoldDB" id="A0ABD3L997"/>
<evidence type="ECO:0000256" key="2">
    <source>
        <dbReference type="ARBA" id="ARBA00022723"/>
    </source>
</evidence>
<keyword evidence="5" id="KW-0503">Monooxygenase</keyword>
<keyword evidence="7" id="KW-1185">Reference proteome</keyword>
<keyword evidence="2 4" id="KW-0479">Metal-binding</keyword>
<dbReference type="PRINTS" id="PR00385">
    <property type="entry name" value="P450"/>
</dbReference>
<evidence type="ECO:0000256" key="1">
    <source>
        <dbReference type="ARBA" id="ARBA00010617"/>
    </source>
</evidence>
<evidence type="ECO:0000313" key="6">
    <source>
        <dbReference type="EMBL" id="KAL3748112.1"/>
    </source>
</evidence>
<dbReference type="PRINTS" id="PR00463">
    <property type="entry name" value="EP450I"/>
</dbReference>
<proteinExistence type="inferred from homology"/>
<dbReference type="Pfam" id="PF00067">
    <property type="entry name" value="p450"/>
    <property type="match status" value="1"/>
</dbReference>
<reference evidence="6 7" key="1">
    <citation type="submission" date="2024-11" db="EMBL/GenBank/DDBJ databases">
        <title>Chromosome-level genome assembly of Eucalyptus globulus Labill. provides insights into its genome evolution.</title>
        <authorList>
            <person name="Li X."/>
        </authorList>
    </citation>
    <scope>NUCLEOTIDE SEQUENCE [LARGE SCALE GENOMIC DNA]</scope>
    <source>
        <strain evidence="6">CL2024</strain>
        <tissue evidence="6">Fresh tender leaves</tissue>
    </source>
</reference>
<dbReference type="InterPro" id="IPR001128">
    <property type="entry name" value="Cyt_P450"/>
</dbReference>